<evidence type="ECO:0000256" key="1">
    <source>
        <dbReference type="SAM" id="Phobius"/>
    </source>
</evidence>
<proteinExistence type="predicted"/>
<dbReference type="Proteomes" id="UP000430692">
    <property type="component" value="Unassembled WGS sequence"/>
</dbReference>
<keyword evidence="1" id="KW-0472">Membrane</keyword>
<reference evidence="2 3" key="1">
    <citation type="submission" date="2019-12" db="EMBL/GenBank/DDBJ databases">
        <title>Whole-genome analyses of novel actinobacteria.</title>
        <authorList>
            <person name="Sahin N."/>
            <person name="Saygin H."/>
        </authorList>
    </citation>
    <scope>NUCLEOTIDE SEQUENCE [LARGE SCALE GENOMIC DNA]</scope>
    <source>
        <strain evidence="2 3">KC615</strain>
    </source>
</reference>
<keyword evidence="3" id="KW-1185">Reference proteome</keyword>
<organism evidence="2 3">
    <name type="scientific">Shimazuella alba</name>
    <dbReference type="NCBI Taxonomy" id="2690964"/>
    <lineage>
        <taxon>Bacteria</taxon>
        <taxon>Bacillati</taxon>
        <taxon>Bacillota</taxon>
        <taxon>Bacilli</taxon>
        <taxon>Bacillales</taxon>
        <taxon>Thermoactinomycetaceae</taxon>
        <taxon>Shimazuella</taxon>
    </lineage>
</organism>
<keyword evidence="1" id="KW-1133">Transmembrane helix</keyword>
<protein>
    <submittedName>
        <fullName evidence="2">Uncharacterized protein</fullName>
    </submittedName>
</protein>
<gene>
    <name evidence="2" type="ORF">GSM42_04820</name>
</gene>
<comment type="caution">
    <text evidence="2">The sequence shown here is derived from an EMBL/GenBank/DDBJ whole genome shotgun (WGS) entry which is preliminary data.</text>
</comment>
<keyword evidence="1" id="KW-0812">Transmembrane</keyword>
<evidence type="ECO:0000313" key="2">
    <source>
        <dbReference type="EMBL" id="MXQ53065.1"/>
    </source>
</evidence>
<accession>A0A6I4VS43</accession>
<sequence>MGDMTGALSGLLAGFFLAVIIIVVIFAVLLFIIYRQLVQIKGLLQGSNFYLMTLAQTLGDRKAAARAAMHHLNLKEIEAIQFLNLLQMSFPEDEEEHH</sequence>
<dbReference type="EMBL" id="WUUL01000002">
    <property type="protein sequence ID" value="MXQ53065.1"/>
    <property type="molecule type" value="Genomic_DNA"/>
</dbReference>
<dbReference type="RefSeq" id="WP_160800398.1">
    <property type="nucleotide sequence ID" value="NZ_WUUL01000002.1"/>
</dbReference>
<name>A0A6I4VS43_9BACL</name>
<evidence type="ECO:0000313" key="3">
    <source>
        <dbReference type="Proteomes" id="UP000430692"/>
    </source>
</evidence>
<dbReference type="AlphaFoldDB" id="A0A6I4VS43"/>
<feature type="transmembrane region" description="Helical" evidence="1">
    <location>
        <begin position="12"/>
        <end position="34"/>
    </location>
</feature>